<dbReference type="EMBL" id="JACHXZ010000001">
    <property type="protein sequence ID" value="MBB3167745.1"/>
    <property type="molecule type" value="Genomic_DNA"/>
</dbReference>
<dbReference type="AlphaFoldDB" id="A0A839UQU6"/>
<evidence type="ECO:0000313" key="4">
    <source>
        <dbReference type="Proteomes" id="UP000559987"/>
    </source>
</evidence>
<organism evidence="3 4">
    <name type="scientific">Simiduia aestuariiviva</name>
    <dbReference type="NCBI Taxonomy" id="1510459"/>
    <lineage>
        <taxon>Bacteria</taxon>
        <taxon>Pseudomonadati</taxon>
        <taxon>Pseudomonadota</taxon>
        <taxon>Gammaproteobacteria</taxon>
        <taxon>Cellvibrionales</taxon>
        <taxon>Cellvibrionaceae</taxon>
        <taxon>Simiduia</taxon>
    </lineage>
</organism>
<dbReference type="InterPro" id="IPR036188">
    <property type="entry name" value="FAD/NAD-bd_sf"/>
</dbReference>
<comment type="caution">
    <text evidence="3">The sequence shown here is derived from an EMBL/GenBank/DDBJ whole genome shotgun (WGS) entry which is preliminary data.</text>
</comment>
<reference evidence="3 4" key="1">
    <citation type="submission" date="2020-08" db="EMBL/GenBank/DDBJ databases">
        <title>Genomic Encyclopedia of Type Strains, Phase III (KMG-III): the genomes of soil and plant-associated and newly described type strains.</title>
        <authorList>
            <person name="Whitman W."/>
        </authorList>
    </citation>
    <scope>NUCLEOTIDE SEQUENCE [LARGE SCALE GENOMIC DNA]</scope>
    <source>
        <strain evidence="3 4">CECT 8571</strain>
    </source>
</reference>
<gene>
    <name evidence="3" type="ORF">FHS30_000921</name>
</gene>
<keyword evidence="4" id="KW-1185">Reference proteome</keyword>
<feature type="domain" description="FAD dependent oxidoreductase" evidence="2">
    <location>
        <begin position="38"/>
        <end position="395"/>
    </location>
</feature>
<evidence type="ECO:0000313" key="3">
    <source>
        <dbReference type="EMBL" id="MBB3167745.1"/>
    </source>
</evidence>
<dbReference type="Proteomes" id="UP000559987">
    <property type="component" value="Unassembled WGS sequence"/>
</dbReference>
<dbReference type="GO" id="GO:0005737">
    <property type="term" value="C:cytoplasm"/>
    <property type="evidence" value="ECO:0007669"/>
    <property type="project" value="TreeGrafter"/>
</dbReference>
<dbReference type="Gene3D" id="3.50.50.60">
    <property type="entry name" value="FAD/NAD(P)-binding domain"/>
    <property type="match status" value="1"/>
</dbReference>
<evidence type="ECO:0000256" key="1">
    <source>
        <dbReference type="ARBA" id="ARBA00023002"/>
    </source>
</evidence>
<dbReference type="SUPFAM" id="SSF51905">
    <property type="entry name" value="FAD/NAD(P)-binding domain"/>
    <property type="match status" value="1"/>
</dbReference>
<protein>
    <submittedName>
        <fullName evidence="3">Glycine/D-amino acid oxidase-like deaminating enzyme</fullName>
    </submittedName>
</protein>
<sequence length="437" mass="47701">MAPPKAPDPIGPAAPECYWADTATAPQLPPVSLDSSYDLIVIGAGFTGMNAALTAAEAGMQVLVLDAHAPGWGASGRNGGFCCIGGDHLGITAIANRFGEDDAKRYALGQLAAIDHVAALCENHGIDADRCGQGEWVLAHKHERRADLLNYQRELAHFYGLQAQLRPTANLDSAGNINPYSQPALWTPTGFGLHPLKYLYGLIDTALARGAHIHAPARVTGLRASPAGWRVQGEDFQLRARRVLIATNAYTQDTLTRKLRGRLLPAQSNILVTQPLPADTLRAMHWAHLTPAYDTRRLLYYFRLLPDGRLLFGGRAGISESATSFAARRAQHTADFLQLFPAAHGLGIDYFWRGRVALSRSQTPHVAKLANGLYCALAFHGNGIAMGSWSGHQAVKLMLKAEHQLPDFMQRAPRRFPLPWLRPLYLAAAYVAYQWLD</sequence>
<dbReference type="GO" id="GO:0016491">
    <property type="term" value="F:oxidoreductase activity"/>
    <property type="evidence" value="ECO:0007669"/>
    <property type="project" value="UniProtKB-KW"/>
</dbReference>
<dbReference type="InterPro" id="IPR006076">
    <property type="entry name" value="FAD-dep_OxRdtase"/>
</dbReference>
<proteinExistence type="predicted"/>
<dbReference type="Pfam" id="PF01266">
    <property type="entry name" value="DAO"/>
    <property type="match status" value="1"/>
</dbReference>
<dbReference type="PANTHER" id="PTHR13847:SF281">
    <property type="entry name" value="FAD DEPENDENT OXIDOREDUCTASE DOMAIN-CONTAINING PROTEIN"/>
    <property type="match status" value="1"/>
</dbReference>
<dbReference type="PANTHER" id="PTHR13847">
    <property type="entry name" value="SARCOSINE DEHYDROGENASE-RELATED"/>
    <property type="match status" value="1"/>
</dbReference>
<evidence type="ECO:0000259" key="2">
    <source>
        <dbReference type="Pfam" id="PF01266"/>
    </source>
</evidence>
<accession>A0A839UQU6</accession>
<keyword evidence="1" id="KW-0560">Oxidoreductase</keyword>
<dbReference type="Gene3D" id="3.30.9.10">
    <property type="entry name" value="D-Amino Acid Oxidase, subunit A, domain 2"/>
    <property type="match status" value="1"/>
</dbReference>
<dbReference type="RefSeq" id="WP_183908725.1">
    <property type="nucleotide sequence ID" value="NZ_JACHXZ010000001.1"/>
</dbReference>
<name>A0A839UQU6_9GAMM</name>